<gene>
    <name evidence="2" type="ORF">HELGO_WM37206</name>
</gene>
<dbReference type="AlphaFoldDB" id="A0A6S6T1Z3"/>
<organism evidence="2">
    <name type="scientific">uncultured Sulfurovum sp</name>
    <dbReference type="NCBI Taxonomy" id="269237"/>
    <lineage>
        <taxon>Bacteria</taxon>
        <taxon>Pseudomonadati</taxon>
        <taxon>Campylobacterota</taxon>
        <taxon>Epsilonproteobacteria</taxon>
        <taxon>Campylobacterales</taxon>
        <taxon>Sulfurovaceae</taxon>
        <taxon>Sulfurovum</taxon>
        <taxon>environmental samples</taxon>
    </lineage>
</organism>
<evidence type="ECO:0000259" key="1">
    <source>
        <dbReference type="Pfam" id="PF05598"/>
    </source>
</evidence>
<sequence length="181" mass="21151">MLPKPCKLSQPNLFHNELRDMLDSRDPLIALADTINWGVFEESFEKYYSKEGRPAKPIRLMVGLLLLKQLENLSDENVVMQWKRNPYYQYFCGFTEFQIALPCHSTELVKFRQRIGKEGIELIFKSTVMLHGKKSEEKQVIIDTTVQEKNITYPTDGKLAIRMISHLHKIAKKEEVTIQHN</sequence>
<dbReference type="PANTHER" id="PTHR33803">
    <property type="entry name" value="IS1478 TRANSPOSASE"/>
    <property type="match status" value="1"/>
</dbReference>
<feature type="domain" description="Transposase InsH N-terminal" evidence="1">
    <location>
        <begin position="17"/>
        <end position="114"/>
    </location>
</feature>
<dbReference type="Pfam" id="PF05598">
    <property type="entry name" value="DUF772"/>
    <property type="match status" value="1"/>
</dbReference>
<dbReference type="PANTHER" id="PTHR33803:SF3">
    <property type="entry name" value="BLL1974 PROTEIN"/>
    <property type="match status" value="1"/>
</dbReference>
<reference evidence="2" key="1">
    <citation type="submission" date="2020-01" db="EMBL/GenBank/DDBJ databases">
        <authorList>
            <person name="Meier V. D."/>
            <person name="Meier V D."/>
        </authorList>
    </citation>
    <scope>NUCLEOTIDE SEQUENCE</scope>
    <source>
        <strain evidence="2">HLG_WM_MAG_02</strain>
    </source>
</reference>
<accession>A0A6S6T1Z3</accession>
<evidence type="ECO:0000313" key="2">
    <source>
        <dbReference type="EMBL" id="CAA6809182.1"/>
    </source>
</evidence>
<proteinExistence type="predicted"/>
<dbReference type="EMBL" id="CACVAZ010000056">
    <property type="protein sequence ID" value="CAA6809182.1"/>
    <property type="molecule type" value="Genomic_DNA"/>
</dbReference>
<protein>
    <submittedName>
        <fullName evidence="2">Mobile element protein</fullName>
    </submittedName>
</protein>
<name>A0A6S6T1Z3_9BACT</name>
<dbReference type="InterPro" id="IPR008490">
    <property type="entry name" value="Transposase_InsH_N"/>
</dbReference>